<dbReference type="InterPro" id="IPR003661">
    <property type="entry name" value="HisK_dim/P_dom"/>
</dbReference>
<dbReference type="SUPFAM" id="SSF47384">
    <property type="entry name" value="Homodimeric domain of signal transducing histidine kinase"/>
    <property type="match status" value="1"/>
</dbReference>
<comment type="caution">
    <text evidence="10">The sequence shown here is derived from an EMBL/GenBank/DDBJ whole genome shotgun (WGS) entry which is preliminary data.</text>
</comment>
<evidence type="ECO:0000256" key="2">
    <source>
        <dbReference type="ARBA" id="ARBA00012438"/>
    </source>
</evidence>
<reference evidence="10 11" key="1">
    <citation type="journal article" date="2019" name="Int. J. Syst. Evol. Microbiol.">
        <title>The Global Catalogue of Microorganisms (GCM) 10K type strain sequencing project: providing services to taxonomists for standard genome sequencing and annotation.</title>
        <authorList>
            <consortium name="The Broad Institute Genomics Platform"/>
            <consortium name="The Broad Institute Genome Sequencing Center for Infectious Disease"/>
            <person name="Wu L."/>
            <person name="Ma J."/>
        </authorList>
    </citation>
    <scope>NUCLEOTIDE SEQUENCE [LARGE SCALE GENOMIC DNA]</scope>
    <source>
        <strain evidence="10 11">DT55</strain>
    </source>
</reference>
<dbReference type="Pfam" id="PF16927">
    <property type="entry name" value="HisKA_7TM"/>
    <property type="match status" value="1"/>
</dbReference>
<keyword evidence="7" id="KW-0472">Membrane</keyword>
<dbReference type="InterPro" id="IPR036890">
    <property type="entry name" value="HATPase_C_sf"/>
</dbReference>
<protein>
    <recommendedName>
        <fullName evidence="2">histidine kinase</fullName>
        <ecNumber evidence="2">2.7.13.3</ecNumber>
    </recommendedName>
</protein>
<dbReference type="GeneID" id="79271792"/>
<keyword evidence="4" id="KW-0808">Transferase</keyword>
<dbReference type="GO" id="GO:0000160">
    <property type="term" value="P:phosphorelay signal transduction system"/>
    <property type="evidence" value="ECO:0007669"/>
    <property type="project" value="UniProtKB-KW"/>
</dbReference>
<organism evidence="10 11">
    <name type="scientific">Halobaculum marinum</name>
    <dbReference type="NCBI Taxonomy" id="3031996"/>
    <lineage>
        <taxon>Archaea</taxon>
        <taxon>Methanobacteriati</taxon>
        <taxon>Methanobacteriota</taxon>
        <taxon>Stenosarchaea group</taxon>
        <taxon>Halobacteria</taxon>
        <taxon>Halobacteriales</taxon>
        <taxon>Haloferacaceae</taxon>
        <taxon>Halobaculum</taxon>
    </lineage>
</organism>
<keyword evidence="11" id="KW-1185">Reference proteome</keyword>
<dbReference type="InterPro" id="IPR005467">
    <property type="entry name" value="His_kinase_dom"/>
</dbReference>
<dbReference type="Gene3D" id="3.30.450.20">
    <property type="entry name" value="PAS domain"/>
    <property type="match status" value="1"/>
</dbReference>
<dbReference type="PANTHER" id="PTHR43711:SF1">
    <property type="entry name" value="HISTIDINE KINASE 1"/>
    <property type="match status" value="1"/>
</dbReference>
<sequence length="542" mass="58100">MQFPPIAFVLLFAAFLAAGAAVIARRSSVTEGSRLFVALMFLVAVWSLTYAFQLLATTEAWKVLWNSVQYLPGFVAPILFCAFAFTYAGKGATVTRRRLAAAVAFPVVAGLSVWVPSLDQYVREQVQMSSYGGFVALDVVHGPVFLACVGYAYVFVLAGVARIVLTSIRAPSVYRRQAGLVTLGAVVPLGASVGSYILDVTMIDLTPVALAVFGVTVAVALVRYQLLTVAPIERDAILSEVSDGILVTDADGRVLDRNPAAAAMLGADCEVGEVLTHADAAPVPQLIDTPADETCELSLDDDRWVTCRKRHLEWTGSDTDAYLYILHDITDRREHERELERRNERLDEFASVVSHDLRNPLSIATGYAELAERDPNPEHFDRIADAHERIDEIIEDLLTLTRTGKAVGDTEAVDLDAVAEEAWAGVEMTDATLTLATDRTIEADRLRLKQALENLFRNAAEHGGDDVTVTVADAADGFVVADDGPGIPPEDRADVLEPGVSGAGGTGVGLAIVSAVAEGHGWALDVEESADGGARFAFRTAS</sequence>
<evidence type="ECO:0000256" key="3">
    <source>
        <dbReference type="ARBA" id="ARBA00022553"/>
    </source>
</evidence>
<evidence type="ECO:0000256" key="5">
    <source>
        <dbReference type="ARBA" id="ARBA00022777"/>
    </source>
</evidence>
<accession>A0ABD5WQH8</accession>
<dbReference type="EC" id="2.7.13.3" evidence="2"/>
<name>A0ABD5WQH8_9EURY</name>
<dbReference type="InterPro" id="IPR050736">
    <property type="entry name" value="Sensor_HK_Regulatory"/>
</dbReference>
<evidence type="ECO:0000256" key="6">
    <source>
        <dbReference type="ARBA" id="ARBA00023012"/>
    </source>
</evidence>
<feature type="transmembrane region" description="Helical" evidence="7">
    <location>
        <begin position="6"/>
        <end position="24"/>
    </location>
</feature>
<dbReference type="Proteomes" id="UP001596388">
    <property type="component" value="Unassembled WGS sequence"/>
</dbReference>
<feature type="transmembrane region" description="Helical" evidence="7">
    <location>
        <begin position="36"/>
        <end position="56"/>
    </location>
</feature>
<feature type="transmembrane region" description="Helical" evidence="7">
    <location>
        <begin position="144"/>
        <end position="165"/>
    </location>
</feature>
<dbReference type="SMART" id="SM00387">
    <property type="entry name" value="HATPase_c"/>
    <property type="match status" value="1"/>
</dbReference>
<dbReference type="PROSITE" id="PS50109">
    <property type="entry name" value="HIS_KIN"/>
    <property type="match status" value="1"/>
</dbReference>
<dbReference type="RefSeq" id="WP_276239801.1">
    <property type="nucleotide sequence ID" value="NZ_CP119991.1"/>
</dbReference>
<dbReference type="EMBL" id="JBHTAG010000001">
    <property type="protein sequence ID" value="MFC7095814.1"/>
    <property type="molecule type" value="Genomic_DNA"/>
</dbReference>
<dbReference type="InterPro" id="IPR004358">
    <property type="entry name" value="Sig_transdc_His_kin-like_C"/>
</dbReference>
<dbReference type="SUPFAM" id="SSF55785">
    <property type="entry name" value="PYP-like sensor domain (PAS domain)"/>
    <property type="match status" value="1"/>
</dbReference>
<dbReference type="PANTHER" id="PTHR43711">
    <property type="entry name" value="TWO-COMPONENT HISTIDINE KINASE"/>
    <property type="match status" value="1"/>
</dbReference>
<dbReference type="Pfam" id="PF13188">
    <property type="entry name" value="PAS_8"/>
    <property type="match status" value="1"/>
</dbReference>
<dbReference type="Gene3D" id="3.30.565.10">
    <property type="entry name" value="Histidine kinase-like ATPase, C-terminal domain"/>
    <property type="match status" value="1"/>
</dbReference>
<keyword evidence="7" id="KW-1133">Transmembrane helix</keyword>
<evidence type="ECO:0000313" key="11">
    <source>
        <dbReference type="Proteomes" id="UP001596388"/>
    </source>
</evidence>
<dbReference type="PRINTS" id="PR00344">
    <property type="entry name" value="BCTRLSENSOR"/>
</dbReference>
<evidence type="ECO:0000259" key="9">
    <source>
        <dbReference type="PROSITE" id="PS50112"/>
    </source>
</evidence>
<feature type="domain" description="Histidine kinase" evidence="8">
    <location>
        <begin position="352"/>
        <end position="542"/>
    </location>
</feature>
<dbReference type="Gene3D" id="1.10.287.130">
    <property type="match status" value="1"/>
</dbReference>
<feature type="transmembrane region" description="Helical" evidence="7">
    <location>
        <begin position="177"/>
        <end position="198"/>
    </location>
</feature>
<dbReference type="InterPro" id="IPR035965">
    <property type="entry name" value="PAS-like_dom_sf"/>
</dbReference>
<dbReference type="AlphaFoldDB" id="A0ABD5WQH8"/>
<gene>
    <name evidence="10" type="ORF">ACFQKD_00720</name>
</gene>
<dbReference type="InterPro" id="IPR036097">
    <property type="entry name" value="HisK_dim/P_sf"/>
</dbReference>
<evidence type="ECO:0000313" key="10">
    <source>
        <dbReference type="EMBL" id="MFC7095814.1"/>
    </source>
</evidence>
<evidence type="ECO:0000256" key="1">
    <source>
        <dbReference type="ARBA" id="ARBA00000085"/>
    </source>
</evidence>
<dbReference type="PROSITE" id="PS50112">
    <property type="entry name" value="PAS"/>
    <property type="match status" value="1"/>
</dbReference>
<dbReference type="CDD" id="cd00130">
    <property type="entry name" value="PAS"/>
    <property type="match status" value="1"/>
</dbReference>
<dbReference type="CDD" id="cd00082">
    <property type="entry name" value="HisKA"/>
    <property type="match status" value="1"/>
</dbReference>
<dbReference type="Pfam" id="PF00512">
    <property type="entry name" value="HisKA"/>
    <property type="match status" value="1"/>
</dbReference>
<evidence type="ECO:0000256" key="7">
    <source>
        <dbReference type="SAM" id="Phobius"/>
    </source>
</evidence>
<dbReference type="InterPro" id="IPR031621">
    <property type="entry name" value="HisKA_7TM"/>
</dbReference>
<feature type="transmembrane region" description="Helical" evidence="7">
    <location>
        <begin position="204"/>
        <end position="224"/>
    </location>
</feature>
<dbReference type="SUPFAM" id="SSF55874">
    <property type="entry name" value="ATPase domain of HSP90 chaperone/DNA topoisomerase II/histidine kinase"/>
    <property type="match status" value="1"/>
</dbReference>
<evidence type="ECO:0000256" key="4">
    <source>
        <dbReference type="ARBA" id="ARBA00022679"/>
    </source>
</evidence>
<dbReference type="CDD" id="cd00075">
    <property type="entry name" value="HATPase"/>
    <property type="match status" value="1"/>
</dbReference>
<evidence type="ECO:0000259" key="8">
    <source>
        <dbReference type="PROSITE" id="PS50109"/>
    </source>
</evidence>
<comment type="catalytic activity">
    <reaction evidence="1">
        <text>ATP + protein L-histidine = ADP + protein N-phospho-L-histidine.</text>
        <dbReference type="EC" id="2.7.13.3"/>
    </reaction>
</comment>
<dbReference type="InterPro" id="IPR000014">
    <property type="entry name" value="PAS"/>
</dbReference>
<dbReference type="InterPro" id="IPR003594">
    <property type="entry name" value="HATPase_dom"/>
</dbReference>
<proteinExistence type="predicted"/>
<feature type="transmembrane region" description="Helical" evidence="7">
    <location>
        <begin position="68"/>
        <end position="87"/>
    </location>
</feature>
<feature type="domain" description="PAS" evidence="9">
    <location>
        <begin position="237"/>
        <end position="266"/>
    </location>
</feature>
<keyword evidence="7" id="KW-0812">Transmembrane</keyword>
<feature type="transmembrane region" description="Helical" evidence="7">
    <location>
        <begin position="99"/>
        <end position="118"/>
    </location>
</feature>
<keyword evidence="6" id="KW-0902">Two-component regulatory system</keyword>
<dbReference type="GO" id="GO:0004673">
    <property type="term" value="F:protein histidine kinase activity"/>
    <property type="evidence" value="ECO:0007669"/>
    <property type="project" value="UniProtKB-EC"/>
</dbReference>
<dbReference type="SMART" id="SM00388">
    <property type="entry name" value="HisKA"/>
    <property type="match status" value="1"/>
</dbReference>
<dbReference type="Pfam" id="PF02518">
    <property type="entry name" value="HATPase_c"/>
    <property type="match status" value="1"/>
</dbReference>
<keyword evidence="5 10" id="KW-0418">Kinase</keyword>
<keyword evidence="3" id="KW-0597">Phosphoprotein</keyword>